<evidence type="ECO:0000313" key="7">
    <source>
        <dbReference type="EMBL" id="MBL6447504.1"/>
    </source>
</evidence>
<sequence length="266" mass="29036">MSDNTYNVPTMAEMAAKGESPEILFWVGCAGSYDDRYKNVTRAFVKILNVVGVSFAVLGPEETCTGDPARRAGNEFLFQMQAVSNIQVLNGYKVKKVVTACPHCFNTLKNEYPALGGNYEVIHHSTFLQQLINQGKVSLKGGGEFKGRKITYHDSCYLGRANNIYEAPREVLEALDAELVEMKRCKTKGFCCGAGGGQMFKDAEPGNKEVNVERTEEALSTGADTIAVGCPFCMTMMSDGVKNKEKEADVKVKDLAELIAEGLGEK</sequence>
<accession>A0A937FWT5</accession>
<evidence type="ECO:0000256" key="4">
    <source>
        <dbReference type="ARBA" id="ARBA00023004"/>
    </source>
</evidence>
<organism evidence="7 8">
    <name type="scientific">Fulvivirga marina</name>
    <dbReference type="NCBI Taxonomy" id="2494733"/>
    <lineage>
        <taxon>Bacteria</taxon>
        <taxon>Pseudomonadati</taxon>
        <taxon>Bacteroidota</taxon>
        <taxon>Cytophagia</taxon>
        <taxon>Cytophagales</taxon>
        <taxon>Fulvivirgaceae</taxon>
        <taxon>Fulvivirga</taxon>
    </lineage>
</organism>
<keyword evidence="8" id="KW-1185">Reference proteome</keyword>
<keyword evidence="2" id="KW-0479">Metal-binding</keyword>
<dbReference type="PANTHER" id="PTHR43255:SF1">
    <property type="entry name" value="IRON-SULFUR-BINDING OXIDOREDUCTASE FADF-RELATED"/>
    <property type="match status" value="1"/>
</dbReference>
<dbReference type="GO" id="GO:0051539">
    <property type="term" value="F:4 iron, 4 sulfur cluster binding"/>
    <property type="evidence" value="ECO:0007669"/>
    <property type="project" value="UniProtKB-KW"/>
</dbReference>
<reference evidence="7" key="1">
    <citation type="submission" date="2021-01" db="EMBL/GenBank/DDBJ databases">
        <title>Fulvivirga kasyanovii gen. nov., sp nov., a novel member of the phylum Bacteroidetes isolated from seawater in a mussel farm.</title>
        <authorList>
            <person name="Zhao L.-H."/>
            <person name="Wang Z.-J."/>
        </authorList>
    </citation>
    <scope>NUCLEOTIDE SEQUENCE</scope>
    <source>
        <strain evidence="7">29W222</strain>
    </source>
</reference>
<evidence type="ECO:0000256" key="5">
    <source>
        <dbReference type="ARBA" id="ARBA00023014"/>
    </source>
</evidence>
<feature type="domain" description="Cysteine-rich" evidence="6">
    <location>
        <begin position="150"/>
        <end position="237"/>
    </location>
</feature>
<dbReference type="Proteomes" id="UP000614216">
    <property type="component" value="Unassembled WGS sequence"/>
</dbReference>
<name>A0A937FWT5_9BACT</name>
<evidence type="ECO:0000256" key="1">
    <source>
        <dbReference type="ARBA" id="ARBA00022485"/>
    </source>
</evidence>
<dbReference type="PANTHER" id="PTHR43255">
    <property type="entry name" value="IRON-SULFUR-BINDING OXIDOREDUCTASE FADF-RELATED-RELATED"/>
    <property type="match status" value="1"/>
</dbReference>
<dbReference type="Pfam" id="PF02754">
    <property type="entry name" value="CCG"/>
    <property type="match status" value="2"/>
</dbReference>
<gene>
    <name evidence="7" type="ORF">JMN32_14395</name>
</gene>
<dbReference type="EMBL" id="JAEUGD010000043">
    <property type="protein sequence ID" value="MBL6447504.1"/>
    <property type="molecule type" value="Genomic_DNA"/>
</dbReference>
<evidence type="ECO:0000259" key="6">
    <source>
        <dbReference type="Pfam" id="PF02754"/>
    </source>
</evidence>
<evidence type="ECO:0000256" key="2">
    <source>
        <dbReference type="ARBA" id="ARBA00022723"/>
    </source>
</evidence>
<comment type="caution">
    <text evidence="7">The sequence shown here is derived from an EMBL/GenBank/DDBJ whole genome shotgun (WGS) entry which is preliminary data.</text>
</comment>
<dbReference type="GO" id="GO:0016491">
    <property type="term" value="F:oxidoreductase activity"/>
    <property type="evidence" value="ECO:0007669"/>
    <property type="project" value="UniProtKB-KW"/>
</dbReference>
<evidence type="ECO:0000256" key="3">
    <source>
        <dbReference type="ARBA" id="ARBA00023002"/>
    </source>
</evidence>
<keyword evidence="3" id="KW-0560">Oxidoreductase</keyword>
<keyword evidence="5" id="KW-0411">Iron-sulfur</keyword>
<proteinExistence type="predicted"/>
<evidence type="ECO:0000313" key="8">
    <source>
        <dbReference type="Proteomes" id="UP000614216"/>
    </source>
</evidence>
<feature type="domain" description="Cysteine-rich" evidence="6">
    <location>
        <begin position="24"/>
        <end position="109"/>
    </location>
</feature>
<keyword evidence="4" id="KW-0408">Iron</keyword>
<dbReference type="RefSeq" id="WP_202857038.1">
    <property type="nucleotide sequence ID" value="NZ_JAEUGD010000043.1"/>
</dbReference>
<dbReference type="InterPro" id="IPR004017">
    <property type="entry name" value="Cys_rich_dom"/>
</dbReference>
<keyword evidence="1" id="KW-0004">4Fe-4S</keyword>
<dbReference type="GO" id="GO:0005886">
    <property type="term" value="C:plasma membrane"/>
    <property type="evidence" value="ECO:0007669"/>
    <property type="project" value="TreeGrafter"/>
</dbReference>
<dbReference type="AlphaFoldDB" id="A0A937FWT5"/>
<protein>
    <submittedName>
        <fullName evidence="7">(Fe-S)-binding protein</fullName>
    </submittedName>
</protein>
<dbReference type="InterPro" id="IPR051460">
    <property type="entry name" value="HdrC_iron-sulfur_subunit"/>
</dbReference>
<dbReference type="GO" id="GO:0046872">
    <property type="term" value="F:metal ion binding"/>
    <property type="evidence" value="ECO:0007669"/>
    <property type="project" value="UniProtKB-KW"/>
</dbReference>